<name>V5H3X9_ANOGL</name>
<dbReference type="InterPro" id="IPR050951">
    <property type="entry name" value="Retrovirus_Pol_polyprotein"/>
</dbReference>
<accession>V5H3X9</accession>
<dbReference type="InterPro" id="IPR012337">
    <property type="entry name" value="RNaseH-like_sf"/>
</dbReference>
<dbReference type="SUPFAM" id="SSF53098">
    <property type="entry name" value="Ribonuclease H-like"/>
    <property type="match status" value="1"/>
</dbReference>
<dbReference type="PANTHER" id="PTHR37984">
    <property type="entry name" value="PROTEIN CBG26694"/>
    <property type="match status" value="1"/>
</dbReference>
<dbReference type="EMBL" id="GALX01000958">
    <property type="protein sequence ID" value="JAB67508.1"/>
    <property type="molecule type" value="Transcribed_RNA"/>
</dbReference>
<feature type="non-terminal residue" evidence="2">
    <location>
        <position position="156"/>
    </location>
</feature>
<dbReference type="GO" id="GO:0015074">
    <property type="term" value="P:DNA integration"/>
    <property type="evidence" value="ECO:0007669"/>
    <property type="project" value="InterPro"/>
</dbReference>
<sequence>MEAVKDTTSRHVINCLKLLIKFCGNPTRIITDRGKGFANKELNAFCTSENINHVLNAVASPRSNGQVERFNRTILTSLTTAIGEDHSSWEQKICEVQRGINMCLNSTTGKSPSELLYGFRPRLKYDIELSNILADSDRLETLDKNRNKALGNVNKT</sequence>
<dbReference type="InterPro" id="IPR001584">
    <property type="entry name" value="Integrase_cat-core"/>
</dbReference>
<dbReference type="PROSITE" id="PS50994">
    <property type="entry name" value="INTEGRASE"/>
    <property type="match status" value="1"/>
</dbReference>
<organism evidence="2">
    <name type="scientific">Anoplophora glabripennis</name>
    <name type="common">Asian longhorn beetle</name>
    <name type="synonym">Anoplophora nobilis</name>
    <dbReference type="NCBI Taxonomy" id="217634"/>
    <lineage>
        <taxon>Eukaryota</taxon>
        <taxon>Metazoa</taxon>
        <taxon>Ecdysozoa</taxon>
        <taxon>Arthropoda</taxon>
        <taxon>Hexapoda</taxon>
        <taxon>Insecta</taxon>
        <taxon>Pterygota</taxon>
        <taxon>Neoptera</taxon>
        <taxon>Endopterygota</taxon>
        <taxon>Coleoptera</taxon>
        <taxon>Polyphaga</taxon>
        <taxon>Cucujiformia</taxon>
        <taxon>Chrysomeloidea</taxon>
        <taxon>Cerambycidae</taxon>
        <taxon>Lamiinae</taxon>
        <taxon>Lamiini</taxon>
        <taxon>Anoplophora</taxon>
    </lineage>
</organism>
<reference evidence="2" key="1">
    <citation type="submission" date="2013-07" db="EMBL/GenBank/DDBJ databases">
        <title>Midgut Transcriptome Profiling of Anoplphora glabripennis, a Lignocellulose Degrading, Wood-Boring Cerambycid.</title>
        <authorList>
            <person name="Scully E.D."/>
            <person name="Hoover K."/>
            <person name="Carlson J.E."/>
            <person name="Tien M."/>
            <person name="Geib S.M."/>
        </authorList>
    </citation>
    <scope>NUCLEOTIDE SEQUENCE</scope>
</reference>
<dbReference type="PANTHER" id="PTHR37984:SF5">
    <property type="entry name" value="PROTEIN NYNRIN-LIKE"/>
    <property type="match status" value="1"/>
</dbReference>
<dbReference type="InterPro" id="IPR036397">
    <property type="entry name" value="RNaseH_sf"/>
</dbReference>
<dbReference type="AlphaFoldDB" id="V5H3X9"/>
<gene>
    <name evidence="2" type="primary">RTF22</name>
</gene>
<protein>
    <submittedName>
        <fullName evidence="2">Retrotransposable element</fullName>
    </submittedName>
</protein>
<feature type="domain" description="Integrase catalytic" evidence="1">
    <location>
        <begin position="1"/>
        <end position="120"/>
    </location>
</feature>
<evidence type="ECO:0000259" key="1">
    <source>
        <dbReference type="PROSITE" id="PS50994"/>
    </source>
</evidence>
<dbReference type="Gene3D" id="3.30.420.10">
    <property type="entry name" value="Ribonuclease H-like superfamily/Ribonuclease H"/>
    <property type="match status" value="1"/>
</dbReference>
<evidence type="ECO:0000313" key="2">
    <source>
        <dbReference type="EMBL" id="JAB67508.1"/>
    </source>
</evidence>
<dbReference type="GO" id="GO:0003676">
    <property type="term" value="F:nucleic acid binding"/>
    <property type="evidence" value="ECO:0007669"/>
    <property type="project" value="InterPro"/>
</dbReference>
<proteinExistence type="predicted"/>